<proteinExistence type="predicted"/>
<evidence type="ECO:0000313" key="2">
    <source>
        <dbReference type="EMBL" id="KAK5974504.1"/>
    </source>
</evidence>
<feature type="region of interest" description="Disordered" evidence="1">
    <location>
        <begin position="25"/>
        <end position="97"/>
    </location>
</feature>
<organism evidence="2 3">
    <name type="scientific">Trichostrongylus colubriformis</name>
    <name type="common">Black scour worm</name>
    <dbReference type="NCBI Taxonomy" id="6319"/>
    <lineage>
        <taxon>Eukaryota</taxon>
        <taxon>Metazoa</taxon>
        <taxon>Ecdysozoa</taxon>
        <taxon>Nematoda</taxon>
        <taxon>Chromadorea</taxon>
        <taxon>Rhabditida</taxon>
        <taxon>Rhabditina</taxon>
        <taxon>Rhabditomorpha</taxon>
        <taxon>Strongyloidea</taxon>
        <taxon>Trichostrongylidae</taxon>
        <taxon>Trichostrongylus</taxon>
    </lineage>
</organism>
<feature type="compositionally biased region" description="Polar residues" evidence="1">
    <location>
        <begin position="54"/>
        <end position="70"/>
    </location>
</feature>
<comment type="caution">
    <text evidence="2">The sequence shown here is derived from an EMBL/GenBank/DDBJ whole genome shotgun (WGS) entry which is preliminary data.</text>
</comment>
<accession>A0AAN8IH17</accession>
<dbReference type="AlphaFoldDB" id="A0AAN8IH17"/>
<keyword evidence="3" id="KW-1185">Reference proteome</keyword>
<sequence>MNIAFLKVFNKYSYLLLRLRPVVAPPEGDCTQDSVEMPPMPPCENPTRNKAPPQETSNNPEQKPDANSDNSTLEPSPSLTSLNAQISDDPDSVQSSFEIEQKRNHVVQRMREFAWLCDQMTTEQLLNEFNSLPQPDVKECKACLEPQNLRKNRYTSK</sequence>
<name>A0AAN8IH17_TRICO</name>
<feature type="compositionally biased region" description="Low complexity" evidence="1">
    <location>
        <begin position="71"/>
        <end position="82"/>
    </location>
</feature>
<evidence type="ECO:0000313" key="3">
    <source>
        <dbReference type="Proteomes" id="UP001331761"/>
    </source>
</evidence>
<gene>
    <name evidence="2" type="ORF">GCK32_009475</name>
</gene>
<reference evidence="2 3" key="1">
    <citation type="submission" date="2019-10" db="EMBL/GenBank/DDBJ databases">
        <title>Assembly and Annotation for the nematode Trichostrongylus colubriformis.</title>
        <authorList>
            <person name="Martin J."/>
        </authorList>
    </citation>
    <scope>NUCLEOTIDE SEQUENCE [LARGE SCALE GENOMIC DNA]</scope>
    <source>
        <strain evidence="2">G859</strain>
        <tissue evidence="2">Whole worm</tissue>
    </source>
</reference>
<protein>
    <submittedName>
        <fullName evidence="2">Uncharacterized protein</fullName>
    </submittedName>
</protein>
<dbReference type="EMBL" id="WIXE01014143">
    <property type="protein sequence ID" value="KAK5974504.1"/>
    <property type="molecule type" value="Genomic_DNA"/>
</dbReference>
<evidence type="ECO:0000256" key="1">
    <source>
        <dbReference type="SAM" id="MobiDB-lite"/>
    </source>
</evidence>
<dbReference type="Proteomes" id="UP001331761">
    <property type="component" value="Unassembled WGS sequence"/>
</dbReference>